<dbReference type="InterPro" id="IPR051402">
    <property type="entry name" value="KPR-Related"/>
</dbReference>
<dbReference type="PANTHER" id="PTHR21708:SF26">
    <property type="entry name" value="2-DEHYDROPANTOATE 2-REDUCTASE"/>
    <property type="match status" value="1"/>
</dbReference>
<evidence type="ECO:0000259" key="12">
    <source>
        <dbReference type="Pfam" id="PF08546"/>
    </source>
</evidence>
<keyword evidence="5 10" id="KW-0566">Pantothenate biosynthesis</keyword>
<feature type="domain" description="Ketopantoate reductase N-terminal" evidence="11">
    <location>
        <begin position="3"/>
        <end position="165"/>
    </location>
</feature>
<gene>
    <name evidence="13" type="ORF">J2851_004912</name>
</gene>
<evidence type="ECO:0000256" key="4">
    <source>
        <dbReference type="ARBA" id="ARBA00019465"/>
    </source>
</evidence>
<proteinExistence type="inferred from homology"/>
<accession>A0ABS4SRC1</accession>
<sequence>MRIAVMGAGAVGGYFGARMAALGALPEATPGTRGNDVEVHFVARGRHLQAIRTNGLRIDSHASPLHLTAIRATDDPAEIGPVDIVLFAVKLWDTESAAEACRPLLKPGTLVISLQNGVTGIDTLCRVLGEEHVGGGVAHIAATIAEPGVIRHTGALARITYGELNGRVTPRVAAFHEIAARAGFEAKLSDSILRAIWEKFAFLAPFSGVTALTRQPAGVIRRVPDTRALFLDAVAEVARLARAHDVDLGTDIVTRIEALLSGLVPEMKSSMLNDLERGGRLELPWLSGAVVRLAAEVGVPTPVHRVIAAALAPYADGPP</sequence>
<comment type="pathway">
    <text evidence="1 10">Cofactor biosynthesis; (R)-pantothenate biosynthesis; (R)-pantoate from 3-methyl-2-oxobutanoate: step 2/2.</text>
</comment>
<reference evidence="13 14" key="1">
    <citation type="submission" date="2021-03" db="EMBL/GenBank/DDBJ databases">
        <title>Genomic Encyclopedia of Type Strains, Phase III (KMG-III): the genomes of soil and plant-associated and newly described type strains.</title>
        <authorList>
            <person name="Whitman W."/>
        </authorList>
    </citation>
    <scope>NUCLEOTIDE SEQUENCE [LARGE SCALE GENOMIC DNA]</scope>
    <source>
        <strain evidence="13 14">IMMIB AFH-6</strain>
    </source>
</reference>
<dbReference type="NCBIfam" id="TIGR00745">
    <property type="entry name" value="apbA_panE"/>
    <property type="match status" value="1"/>
</dbReference>
<feature type="domain" description="Ketopantoate reductase C-terminal" evidence="12">
    <location>
        <begin position="192"/>
        <end position="313"/>
    </location>
</feature>
<evidence type="ECO:0000256" key="7">
    <source>
        <dbReference type="ARBA" id="ARBA00023002"/>
    </source>
</evidence>
<evidence type="ECO:0000256" key="9">
    <source>
        <dbReference type="ARBA" id="ARBA00048793"/>
    </source>
</evidence>
<dbReference type="Pfam" id="PF08546">
    <property type="entry name" value="ApbA_C"/>
    <property type="match status" value="1"/>
</dbReference>
<dbReference type="Proteomes" id="UP000781958">
    <property type="component" value="Unassembled WGS sequence"/>
</dbReference>
<dbReference type="Gene3D" id="1.10.1040.10">
    <property type="entry name" value="N-(1-d-carboxylethyl)-l-norvaline Dehydrogenase, domain 2"/>
    <property type="match status" value="1"/>
</dbReference>
<comment type="similarity">
    <text evidence="2 10">Belongs to the ketopantoate reductase family.</text>
</comment>
<evidence type="ECO:0000256" key="6">
    <source>
        <dbReference type="ARBA" id="ARBA00022857"/>
    </source>
</evidence>
<protein>
    <recommendedName>
        <fullName evidence="4 10">2-dehydropantoate 2-reductase</fullName>
        <ecNumber evidence="3 10">1.1.1.169</ecNumber>
    </recommendedName>
    <alternativeName>
        <fullName evidence="8 10">Ketopantoate reductase</fullName>
    </alternativeName>
</protein>
<dbReference type="SUPFAM" id="SSF51735">
    <property type="entry name" value="NAD(P)-binding Rossmann-fold domains"/>
    <property type="match status" value="1"/>
</dbReference>
<comment type="catalytic activity">
    <reaction evidence="9 10">
        <text>(R)-pantoate + NADP(+) = 2-dehydropantoate + NADPH + H(+)</text>
        <dbReference type="Rhea" id="RHEA:16233"/>
        <dbReference type="ChEBI" id="CHEBI:11561"/>
        <dbReference type="ChEBI" id="CHEBI:15378"/>
        <dbReference type="ChEBI" id="CHEBI:15980"/>
        <dbReference type="ChEBI" id="CHEBI:57783"/>
        <dbReference type="ChEBI" id="CHEBI:58349"/>
        <dbReference type="EC" id="1.1.1.169"/>
    </reaction>
</comment>
<comment type="caution">
    <text evidence="13">The sequence shown here is derived from an EMBL/GenBank/DDBJ whole genome shotgun (WGS) entry which is preliminary data.</text>
</comment>
<keyword evidence="6 10" id="KW-0521">NADP</keyword>
<name>A0ABS4SRC1_9PROT</name>
<evidence type="ECO:0000256" key="1">
    <source>
        <dbReference type="ARBA" id="ARBA00004994"/>
    </source>
</evidence>
<keyword evidence="14" id="KW-1185">Reference proteome</keyword>
<dbReference type="RefSeq" id="WP_209769501.1">
    <property type="nucleotide sequence ID" value="NZ_JAGINP010000020.1"/>
</dbReference>
<evidence type="ECO:0000256" key="3">
    <source>
        <dbReference type="ARBA" id="ARBA00013014"/>
    </source>
</evidence>
<dbReference type="InterPro" id="IPR036291">
    <property type="entry name" value="NAD(P)-bd_dom_sf"/>
</dbReference>
<dbReference type="InterPro" id="IPR013332">
    <property type="entry name" value="KPR_N"/>
</dbReference>
<dbReference type="Pfam" id="PF02558">
    <property type="entry name" value="ApbA"/>
    <property type="match status" value="1"/>
</dbReference>
<evidence type="ECO:0000256" key="5">
    <source>
        <dbReference type="ARBA" id="ARBA00022655"/>
    </source>
</evidence>
<dbReference type="GO" id="GO:0008677">
    <property type="term" value="F:2-dehydropantoate 2-reductase activity"/>
    <property type="evidence" value="ECO:0007669"/>
    <property type="project" value="UniProtKB-EC"/>
</dbReference>
<dbReference type="Gene3D" id="3.40.50.720">
    <property type="entry name" value="NAD(P)-binding Rossmann-like Domain"/>
    <property type="match status" value="1"/>
</dbReference>
<dbReference type="EC" id="1.1.1.169" evidence="3 10"/>
<dbReference type="PANTHER" id="PTHR21708">
    <property type="entry name" value="PROBABLE 2-DEHYDROPANTOATE 2-REDUCTASE"/>
    <property type="match status" value="1"/>
</dbReference>
<dbReference type="InterPro" id="IPR013752">
    <property type="entry name" value="KPA_reductase"/>
</dbReference>
<evidence type="ECO:0000256" key="8">
    <source>
        <dbReference type="ARBA" id="ARBA00032024"/>
    </source>
</evidence>
<evidence type="ECO:0000313" key="14">
    <source>
        <dbReference type="Proteomes" id="UP000781958"/>
    </source>
</evidence>
<evidence type="ECO:0000256" key="10">
    <source>
        <dbReference type="RuleBase" id="RU362068"/>
    </source>
</evidence>
<dbReference type="InterPro" id="IPR003710">
    <property type="entry name" value="ApbA"/>
</dbReference>
<organism evidence="13 14">
    <name type="scientific">Azospirillum rugosum</name>
    <dbReference type="NCBI Taxonomy" id="416170"/>
    <lineage>
        <taxon>Bacteria</taxon>
        <taxon>Pseudomonadati</taxon>
        <taxon>Pseudomonadota</taxon>
        <taxon>Alphaproteobacteria</taxon>
        <taxon>Rhodospirillales</taxon>
        <taxon>Azospirillaceae</taxon>
        <taxon>Azospirillum</taxon>
    </lineage>
</organism>
<dbReference type="SUPFAM" id="SSF48179">
    <property type="entry name" value="6-phosphogluconate dehydrogenase C-terminal domain-like"/>
    <property type="match status" value="1"/>
</dbReference>
<dbReference type="EMBL" id="JAGINP010000020">
    <property type="protein sequence ID" value="MBP2295109.1"/>
    <property type="molecule type" value="Genomic_DNA"/>
</dbReference>
<evidence type="ECO:0000313" key="13">
    <source>
        <dbReference type="EMBL" id="MBP2295109.1"/>
    </source>
</evidence>
<comment type="function">
    <text evidence="10">Catalyzes the NADPH-dependent reduction of ketopantoate into pantoic acid.</text>
</comment>
<keyword evidence="7 10" id="KW-0560">Oxidoreductase</keyword>
<evidence type="ECO:0000259" key="11">
    <source>
        <dbReference type="Pfam" id="PF02558"/>
    </source>
</evidence>
<dbReference type="InterPro" id="IPR013328">
    <property type="entry name" value="6PGD_dom2"/>
</dbReference>
<evidence type="ECO:0000256" key="2">
    <source>
        <dbReference type="ARBA" id="ARBA00007870"/>
    </source>
</evidence>
<dbReference type="InterPro" id="IPR008927">
    <property type="entry name" value="6-PGluconate_DH-like_C_sf"/>
</dbReference>